<dbReference type="SUPFAM" id="SSF52922">
    <property type="entry name" value="TK C-terminal domain-like"/>
    <property type="match status" value="1"/>
</dbReference>
<dbReference type="Pfam" id="PF01558">
    <property type="entry name" value="POR"/>
    <property type="match status" value="1"/>
</dbReference>
<reference evidence="10 11" key="1">
    <citation type="submission" date="2018-05" db="EMBL/GenBank/DDBJ databases">
        <title>Complete Genome Sequences of Extremely Thermoacidophilic, Metal-Mobilizing Type-Strain Members of the Archaeal Family Sulfolobaceae: Acidianus brierleyi DSM-1651T, Acidianus sulfidivorans DSM-18786T, Metallosphaera hakonensis DSM-7519T, and Metallosphaera prunae DSM-10039T.</title>
        <authorList>
            <person name="Counts J.A."/>
            <person name="Kelly R.M."/>
        </authorList>
    </citation>
    <scope>NUCLEOTIDE SEQUENCE [LARGE SCALE GENOMIC DNA]</scope>
    <source>
        <strain evidence="10 11">DSM 1651</strain>
    </source>
</reference>
<dbReference type="Gene3D" id="3.40.50.970">
    <property type="match status" value="1"/>
</dbReference>
<accession>A0A2U9IC60</accession>
<dbReference type="GeneID" id="36830926"/>
<dbReference type="RefSeq" id="WP_110269477.1">
    <property type="nucleotide sequence ID" value="NZ_CP029289.2"/>
</dbReference>
<dbReference type="KEGG" id="abri:DFR85_02180"/>
<evidence type="ECO:0000313" key="10">
    <source>
        <dbReference type="EMBL" id="AWR93593.1"/>
    </source>
</evidence>
<keyword evidence="5" id="KW-0670">Pyruvate</keyword>
<sequence length="630" mass="70050">MKINWLIGGAQGAGVDTAALVFGNAIAGAGYYIYGNREYYSDIKGRHSYFALTVSDERVRSFSFTTDILATFDAETVFQHFTEVKKVLIYNKGLLNTKAEYVQSMEPEITDEAINVLKQNGYDTTIGDVVNYVKSKGITVIGIDYDEIIRKIAEEVKVPLSVVERTKNTAAIGASYGLFGLNKQYLLKAIKDVFKNETFVKFNTMAAEMGISQVSPMFQLKEIPLTKERVQLDGNTAIAIGKIYGGLGFQSFYPISPASDESTYIQAHQEVWYIDPETGDKKKRTIVVLQAEDELAAINMAIGASLTGTRAATATSGPGFSLMTEGISWAGMDEAPVVITYYIRGGPATGQPTRTSQADLLFVMNVSHGEFPRIVLASGDHIEAFQDAVWALSLAEKYQTPVIHFVEKAIANAYSVFDIDDLEMEKLNAERGKIVENPGDEYERFKFTEDGISPRAFLGSTYMFYTGDEHNEMGHIREASTNREKMYAKRMQKLETADKEIPEENRIKTFGDIDSKNIVITWGSPKGPVLDAMEELKSEGIKFSVLQLRMFSPFPKNLVRKLLLDKEKIIDIEGNYMGQAAMVVKLYTGIEATHYILKWNGRPMGRDEVKEGLKAVINNDEKKVVLHGGA</sequence>
<evidence type="ECO:0000259" key="7">
    <source>
        <dbReference type="Pfam" id="PF01558"/>
    </source>
</evidence>
<dbReference type="Proteomes" id="UP000248044">
    <property type="component" value="Chromosome"/>
</dbReference>
<comment type="catalytic activity">
    <reaction evidence="6">
        <text>a 2-oxocarboxylate + 2 oxidized [2Fe-2S]-[ferredoxin] + CoA = an acyl-CoA + 2 reduced [2Fe-2S]-[ferredoxin] + CO2 + H(+)</text>
        <dbReference type="Rhea" id="RHEA:42316"/>
        <dbReference type="Rhea" id="RHEA-COMP:10000"/>
        <dbReference type="Rhea" id="RHEA-COMP:10001"/>
        <dbReference type="ChEBI" id="CHEBI:15378"/>
        <dbReference type="ChEBI" id="CHEBI:16526"/>
        <dbReference type="ChEBI" id="CHEBI:33737"/>
        <dbReference type="ChEBI" id="CHEBI:33738"/>
        <dbReference type="ChEBI" id="CHEBI:35179"/>
        <dbReference type="ChEBI" id="CHEBI:57287"/>
        <dbReference type="ChEBI" id="CHEBI:58342"/>
        <dbReference type="EC" id="1.2.7.11"/>
    </reaction>
</comment>
<dbReference type="InterPro" id="IPR029061">
    <property type="entry name" value="THDP-binding"/>
</dbReference>
<dbReference type="PANTHER" id="PTHR32154">
    <property type="entry name" value="PYRUVATE-FLAVODOXIN OXIDOREDUCTASE-RELATED"/>
    <property type="match status" value="1"/>
</dbReference>
<dbReference type="OrthoDB" id="31112at2157"/>
<dbReference type="InterPro" id="IPR002869">
    <property type="entry name" value="Pyrv_flavodox_OxRed_cen"/>
</dbReference>
<dbReference type="SUPFAM" id="SSF53323">
    <property type="entry name" value="Pyruvate-ferredoxin oxidoreductase, PFOR, domain III"/>
    <property type="match status" value="1"/>
</dbReference>
<dbReference type="Gene3D" id="3.40.920.10">
    <property type="entry name" value="Pyruvate-ferredoxin oxidoreductase, PFOR, domain III"/>
    <property type="match status" value="1"/>
</dbReference>
<comment type="function">
    <text evidence="1">Catalyzes the coenzyme A-dependent oxidative decarboxylation of different 2-oxoacids such as 2-oxoglutarate, pyruvate and 2-oxobutyrate to form their CoA derivatives.</text>
</comment>
<evidence type="ECO:0000256" key="3">
    <source>
        <dbReference type="ARBA" id="ARBA00012691"/>
    </source>
</evidence>
<evidence type="ECO:0000313" key="11">
    <source>
        <dbReference type="Proteomes" id="UP000248044"/>
    </source>
</evidence>
<evidence type="ECO:0000259" key="9">
    <source>
        <dbReference type="Pfam" id="PF17147"/>
    </source>
</evidence>
<dbReference type="EMBL" id="CP029289">
    <property type="protein sequence ID" value="AWR93593.1"/>
    <property type="molecule type" value="Genomic_DNA"/>
</dbReference>
<dbReference type="GO" id="GO:0018491">
    <property type="term" value="F:2-oxobutyrate synthase activity"/>
    <property type="evidence" value="ECO:0007669"/>
    <property type="project" value="UniProtKB-ARBA"/>
</dbReference>
<evidence type="ECO:0000256" key="2">
    <source>
        <dbReference type="ARBA" id="ARBA00011631"/>
    </source>
</evidence>
<keyword evidence="11" id="KW-1185">Reference proteome</keyword>
<dbReference type="InterPro" id="IPR009014">
    <property type="entry name" value="Transketo_C/PFOR_II"/>
</dbReference>
<dbReference type="InterPro" id="IPR002880">
    <property type="entry name" value="Pyrv_Fd/Flavodoxin_OxRdtase_N"/>
</dbReference>
<dbReference type="PANTHER" id="PTHR32154:SF16">
    <property type="entry name" value="PYRUVATE FLAVODOXIN_FERREDOXIN OXIDOREDUCTASE DOMAIN PROTEIN"/>
    <property type="match status" value="1"/>
</dbReference>
<dbReference type="GO" id="GO:0047553">
    <property type="term" value="F:2-oxoglutarate synthase activity"/>
    <property type="evidence" value="ECO:0007669"/>
    <property type="project" value="UniProtKB-ARBA"/>
</dbReference>
<evidence type="ECO:0000256" key="4">
    <source>
        <dbReference type="ARBA" id="ARBA00023002"/>
    </source>
</evidence>
<evidence type="ECO:0000256" key="5">
    <source>
        <dbReference type="ARBA" id="ARBA00023317"/>
    </source>
</evidence>
<name>A0A2U9IC60_9CREN</name>
<dbReference type="InterPro" id="IPR053400">
    <property type="entry name" value="2-oxoacid_Fdx_oxidoreductase"/>
</dbReference>
<feature type="domain" description="Pyruvate flavodoxin/ferredoxin oxidoreductase pyrimidine binding" evidence="8">
    <location>
        <begin position="241"/>
        <end position="487"/>
    </location>
</feature>
<dbReference type="CDD" id="cd07034">
    <property type="entry name" value="TPP_PYR_PFOR_IOR-alpha_like"/>
    <property type="match status" value="1"/>
</dbReference>
<dbReference type="FunFam" id="3.40.50.970:FF:000022">
    <property type="entry name" value="2-oxoglutarate ferredoxin oxidoreductase alpha subunit"/>
    <property type="match status" value="1"/>
</dbReference>
<dbReference type="EC" id="1.2.7.11" evidence="3"/>
<dbReference type="Pfam" id="PF17147">
    <property type="entry name" value="PFOR_II"/>
    <property type="match status" value="1"/>
</dbReference>
<dbReference type="GO" id="GO:0006979">
    <property type="term" value="P:response to oxidative stress"/>
    <property type="evidence" value="ECO:0007669"/>
    <property type="project" value="TreeGrafter"/>
</dbReference>
<dbReference type="NCBIfam" id="TIGR03710">
    <property type="entry name" value="OAFO_sf"/>
    <property type="match status" value="1"/>
</dbReference>
<comment type="subunit">
    <text evidence="2">Heterodimer composed of an alpha and a beta subunit.</text>
</comment>
<feature type="domain" description="Pyruvate:ferredoxin oxidoreductase core" evidence="9">
    <location>
        <begin position="517"/>
        <end position="603"/>
    </location>
</feature>
<gene>
    <name evidence="10" type="ORF">DFR85_02180</name>
</gene>
<evidence type="ECO:0000256" key="1">
    <source>
        <dbReference type="ARBA" id="ARBA00003908"/>
    </source>
</evidence>
<dbReference type="InterPro" id="IPR033412">
    <property type="entry name" value="PFOR_II"/>
</dbReference>
<dbReference type="InterPro" id="IPR050722">
    <property type="entry name" value="Pyruvate:ferred/Flavod_OxRd"/>
</dbReference>
<keyword evidence="4" id="KW-0560">Oxidoreductase</keyword>
<dbReference type="Gene3D" id="3.40.50.920">
    <property type="match status" value="1"/>
</dbReference>
<dbReference type="AlphaFoldDB" id="A0A2U9IC60"/>
<organism evidence="10 11">
    <name type="scientific">Acidianus brierleyi</name>
    <dbReference type="NCBI Taxonomy" id="41673"/>
    <lineage>
        <taxon>Archaea</taxon>
        <taxon>Thermoproteota</taxon>
        <taxon>Thermoprotei</taxon>
        <taxon>Sulfolobales</taxon>
        <taxon>Sulfolobaceae</taxon>
        <taxon>Acidianus</taxon>
    </lineage>
</organism>
<evidence type="ECO:0000256" key="6">
    <source>
        <dbReference type="ARBA" id="ARBA00048893"/>
    </source>
</evidence>
<dbReference type="FunFam" id="3.40.50.920:FF:000009">
    <property type="entry name" value="2-oxoglutarate ferredoxin oxidoreductase subunit alpha"/>
    <property type="match status" value="1"/>
</dbReference>
<dbReference type="InterPro" id="IPR019752">
    <property type="entry name" value="Pyrv/ketoisovalerate_OxRed_cat"/>
</dbReference>
<proteinExistence type="predicted"/>
<dbReference type="Pfam" id="PF01855">
    <property type="entry name" value="POR_N"/>
    <property type="match status" value="1"/>
</dbReference>
<dbReference type="InterPro" id="IPR022367">
    <property type="entry name" value="2-oxoacid/accept_OxRdtase_asu"/>
</dbReference>
<evidence type="ECO:0000259" key="8">
    <source>
        <dbReference type="Pfam" id="PF01855"/>
    </source>
</evidence>
<dbReference type="NCBIfam" id="NF041170">
    <property type="entry name" value="Oxoac_fdxalpha_Archa"/>
    <property type="match status" value="1"/>
</dbReference>
<dbReference type="SUPFAM" id="SSF52518">
    <property type="entry name" value="Thiamin diphosphate-binding fold (THDP-binding)"/>
    <property type="match status" value="1"/>
</dbReference>
<feature type="domain" description="Pyruvate/ketoisovalerate oxidoreductase catalytic" evidence="7">
    <location>
        <begin position="12"/>
        <end position="211"/>
    </location>
</feature>
<protein>
    <recommendedName>
        <fullName evidence="3">2-oxoacid oxidoreductase (ferredoxin)</fullName>
        <ecNumber evidence="3">1.2.7.11</ecNumber>
    </recommendedName>
</protein>
<dbReference type="GO" id="GO:0019164">
    <property type="term" value="F:pyruvate synthase activity"/>
    <property type="evidence" value="ECO:0007669"/>
    <property type="project" value="UniProtKB-ARBA"/>
</dbReference>